<evidence type="ECO:0000313" key="2">
    <source>
        <dbReference type="EMBL" id="KFI91680.1"/>
    </source>
</evidence>
<reference evidence="2 3" key="1">
    <citation type="submission" date="2014-03" db="EMBL/GenBank/DDBJ databases">
        <title>Genomics of Bifidobacteria.</title>
        <authorList>
            <person name="Ventura M."/>
            <person name="Milani C."/>
            <person name="Lugli G.A."/>
        </authorList>
    </citation>
    <scope>NUCLEOTIDE SEQUENCE [LARGE SCALE GENOMIC DNA]</scope>
    <source>
        <strain evidence="2 3">DSM 23967</strain>
    </source>
</reference>
<feature type="region of interest" description="Disordered" evidence="1">
    <location>
        <begin position="201"/>
        <end position="266"/>
    </location>
</feature>
<evidence type="ECO:0000256" key="1">
    <source>
        <dbReference type="SAM" id="MobiDB-lite"/>
    </source>
</evidence>
<accession>A0A087D830</accession>
<dbReference type="EMBL" id="JGZN01000013">
    <property type="protein sequence ID" value="KFI91680.1"/>
    <property type="molecule type" value="Genomic_DNA"/>
</dbReference>
<dbReference type="InterPro" id="IPR018770">
    <property type="entry name" value="ChloroindolylP_hydrolase"/>
</dbReference>
<sequence>MLQVICGFIAGLALAGFGFWLAGGGVVGAGVAVVLAGLGYVAVSTLTEPERRIGRALASALPNGQKAADAIDAANARLRSIATLTSQVRDASVRAESNDFIVATRDLVNYVTRDTSAYQTLRHYITVYGEQTEQLLRSYVDVESSGARDQIAKARTETIEALQVLEQTAAGELSRAVSAKTLGIAADSDAIQRLARMDGYDAATQPQSQQRPAQRNAQSQLTNQREQSDQLEQFDRLSWASGNQPQPEPVRSKPAQKPAEGRQEQE</sequence>
<evidence type="ECO:0008006" key="4">
    <source>
        <dbReference type="Google" id="ProtNLM"/>
    </source>
</evidence>
<dbReference type="STRING" id="1437607.BISA_0967"/>
<feature type="compositionally biased region" description="Polar residues" evidence="1">
    <location>
        <begin position="204"/>
        <end position="225"/>
    </location>
</feature>
<dbReference type="RefSeq" id="WP_237746127.1">
    <property type="nucleotide sequence ID" value="NZ_JDUT01000008.1"/>
</dbReference>
<dbReference type="AlphaFoldDB" id="A0A087D830"/>
<protein>
    <recommendedName>
        <fullName evidence="4">5-bromo-4-chloroindolyl phosphate hydrolysis protein</fullName>
    </recommendedName>
</protein>
<name>A0A087D830_9BIFI</name>
<evidence type="ECO:0000313" key="3">
    <source>
        <dbReference type="Proteomes" id="UP000029066"/>
    </source>
</evidence>
<proteinExistence type="predicted"/>
<dbReference type="Pfam" id="PF10112">
    <property type="entry name" value="Halogen_Hydrol"/>
    <property type="match status" value="1"/>
</dbReference>
<organism evidence="2 3">
    <name type="scientific">Bifidobacterium saguini DSM 23967</name>
    <dbReference type="NCBI Taxonomy" id="1437607"/>
    <lineage>
        <taxon>Bacteria</taxon>
        <taxon>Bacillati</taxon>
        <taxon>Actinomycetota</taxon>
        <taxon>Actinomycetes</taxon>
        <taxon>Bifidobacteriales</taxon>
        <taxon>Bifidobacteriaceae</taxon>
        <taxon>Bifidobacterium</taxon>
    </lineage>
</organism>
<dbReference type="Proteomes" id="UP000029066">
    <property type="component" value="Unassembled WGS sequence"/>
</dbReference>
<comment type="caution">
    <text evidence="2">The sequence shown here is derived from an EMBL/GenBank/DDBJ whole genome shotgun (WGS) entry which is preliminary data.</text>
</comment>
<gene>
    <name evidence="2" type="ORF">BISA_0967</name>
</gene>